<evidence type="ECO:0000313" key="3">
    <source>
        <dbReference type="EMBL" id="SVA23269.1"/>
    </source>
</evidence>
<dbReference type="GO" id="GO:0003677">
    <property type="term" value="F:DNA binding"/>
    <property type="evidence" value="ECO:0007669"/>
    <property type="project" value="UniProtKB-KW"/>
</dbReference>
<sequence>VIDVLLILYVEGNLTPTIEDIASRVGMTSRSIYHHFQDRDALAVALAEHQKAQHPELFIAHPISGSRAARIDGLVAHRAELFETVAPVRRSALAVMHASPEIRSQQTKLAARLRRQVTRTFEPEISTLERSTKAEAIELLDLHTSWETWERLRRWQRLSVQHSRSLVTDLVTQTLDTRSGSGLPAHSSRKAAM</sequence>
<dbReference type="AlphaFoldDB" id="A0A381U573"/>
<feature type="domain" description="HTH tetR-type" evidence="2">
    <location>
        <begin position="1"/>
        <end position="54"/>
    </location>
</feature>
<dbReference type="PROSITE" id="PS50977">
    <property type="entry name" value="HTH_TETR_2"/>
    <property type="match status" value="1"/>
</dbReference>
<gene>
    <name evidence="3" type="ORF">METZ01_LOCUS76123</name>
</gene>
<organism evidence="3">
    <name type="scientific">marine metagenome</name>
    <dbReference type="NCBI Taxonomy" id="408172"/>
    <lineage>
        <taxon>unclassified sequences</taxon>
        <taxon>metagenomes</taxon>
        <taxon>ecological metagenomes</taxon>
    </lineage>
</organism>
<keyword evidence="1" id="KW-0238">DNA-binding</keyword>
<dbReference type="EMBL" id="UINC01005742">
    <property type="protein sequence ID" value="SVA23269.1"/>
    <property type="molecule type" value="Genomic_DNA"/>
</dbReference>
<feature type="non-terminal residue" evidence="3">
    <location>
        <position position="1"/>
    </location>
</feature>
<protein>
    <recommendedName>
        <fullName evidence="2">HTH tetR-type domain-containing protein</fullName>
    </recommendedName>
</protein>
<dbReference type="InterPro" id="IPR009057">
    <property type="entry name" value="Homeodomain-like_sf"/>
</dbReference>
<name>A0A381U573_9ZZZZ</name>
<evidence type="ECO:0000256" key="1">
    <source>
        <dbReference type="ARBA" id="ARBA00023125"/>
    </source>
</evidence>
<dbReference type="Gene3D" id="1.10.357.10">
    <property type="entry name" value="Tetracycline Repressor, domain 2"/>
    <property type="match status" value="1"/>
</dbReference>
<dbReference type="Pfam" id="PF00440">
    <property type="entry name" value="TetR_N"/>
    <property type="match status" value="1"/>
</dbReference>
<proteinExistence type="predicted"/>
<reference evidence="3" key="1">
    <citation type="submission" date="2018-05" db="EMBL/GenBank/DDBJ databases">
        <authorList>
            <person name="Lanie J.A."/>
            <person name="Ng W.-L."/>
            <person name="Kazmierczak K.M."/>
            <person name="Andrzejewski T.M."/>
            <person name="Davidsen T.M."/>
            <person name="Wayne K.J."/>
            <person name="Tettelin H."/>
            <person name="Glass J.I."/>
            <person name="Rusch D."/>
            <person name="Podicherti R."/>
            <person name="Tsui H.-C.T."/>
            <person name="Winkler M.E."/>
        </authorList>
    </citation>
    <scope>NUCLEOTIDE SEQUENCE</scope>
</reference>
<dbReference type="InterPro" id="IPR001647">
    <property type="entry name" value="HTH_TetR"/>
</dbReference>
<accession>A0A381U573</accession>
<evidence type="ECO:0000259" key="2">
    <source>
        <dbReference type="PROSITE" id="PS50977"/>
    </source>
</evidence>
<dbReference type="SUPFAM" id="SSF46689">
    <property type="entry name" value="Homeodomain-like"/>
    <property type="match status" value="1"/>
</dbReference>